<name>A0AAV4QV78_CAEEX</name>
<dbReference type="Proteomes" id="UP001054945">
    <property type="component" value="Unassembled WGS sequence"/>
</dbReference>
<reference evidence="1 2" key="1">
    <citation type="submission" date="2021-06" db="EMBL/GenBank/DDBJ databases">
        <title>Caerostris extrusa draft genome.</title>
        <authorList>
            <person name="Kono N."/>
            <person name="Arakawa K."/>
        </authorList>
    </citation>
    <scope>NUCLEOTIDE SEQUENCE [LARGE SCALE GENOMIC DNA]</scope>
</reference>
<evidence type="ECO:0000313" key="1">
    <source>
        <dbReference type="EMBL" id="GIY11996.1"/>
    </source>
</evidence>
<proteinExistence type="predicted"/>
<gene>
    <name evidence="1" type="ORF">CEXT_353591</name>
</gene>
<sequence>MNCRQTMFVQREILSWGIHCPLKKHLSFHGGQMNQTKERKNLLFYPYTSFGIDGAFHPFPHPPPPPPLCVPFMLFYRLRSRLWKKRSFLREKNVLLSVLRRFLLI</sequence>
<evidence type="ECO:0000313" key="2">
    <source>
        <dbReference type="Proteomes" id="UP001054945"/>
    </source>
</evidence>
<comment type="caution">
    <text evidence="1">The sequence shown here is derived from an EMBL/GenBank/DDBJ whole genome shotgun (WGS) entry which is preliminary data.</text>
</comment>
<dbReference type="AlphaFoldDB" id="A0AAV4QV78"/>
<accession>A0AAV4QV78</accession>
<keyword evidence="2" id="KW-1185">Reference proteome</keyword>
<organism evidence="1 2">
    <name type="scientific">Caerostris extrusa</name>
    <name type="common">Bark spider</name>
    <name type="synonym">Caerostris bankana</name>
    <dbReference type="NCBI Taxonomy" id="172846"/>
    <lineage>
        <taxon>Eukaryota</taxon>
        <taxon>Metazoa</taxon>
        <taxon>Ecdysozoa</taxon>
        <taxon>Arthropoda</taxon>
        <taxon>Chelicerata</taxon>
        <taxon>Arachnida</taxon>
        <taxon>Araneae</taxon>
        <taxon>Araneomorphae</taxon>
        <taxon>Entelegynae</taxon>
        <taxon>Araneoidea</taxon>
        <taxon>Araneidae</taxon>
        <taxon>Caerostris</taxon>
    </lineage>
</organism>
<dbReference type="EMBL" id="BPLR01006730">
    <property type="protein sequence ID" value="GIY11996.1"/>
    <property type="molecule type" value="Genomic_DNA"/>
</dbReference>
<protein>
    <submittedName>
        <fullName evidence="1">Uncharacterized protein</fullName>
    </submittedName>
</protein>